<feature type="compositionally biased region" description="Low complexity" evidence="2">
    <location>
        <begin position="8"/>
        <end position="18"/>
    </location>
</feature>
<dbReference type="PANTHER" id="PTHR23355">
    <property type="entry name" value="RIBONUCLEASE"/>
    <property type="match status" value="1"/>
</dbReference>
<dbReference type="GO" id="GO:0000932">
    <property type="term" value="C:P-body"/>
    <property type="evidence" value="ECO:0007669"/>
    <property type="project" value="TreeGrafter"/>
</dbReference>
<gene>
    <name evidence="4" type="ORF">BQ4739_LOCUS18227</name>
</gene>
<dbReference type="AlphaFoldDB" id="A0A383WKZ8"/>
<feature type="compositionally biased region" description="Low complexity" evidence="2">
    <location>
        <begin position="73"/>
        <end position="88"/>
    </location>
</feature>
<evidence type="ECO:0000313" key="4">
    <source>
        <dbReference type="EMBL" id="SZX77892.1"/>
    </source>
</evidence>
<dbReference type="SMART" id="SM00955">
    <property type="entry name" value="RNB"/>
    <property type="match status" value="1"/>
</dbReference>
<dbReference type="SUPFAM" id="SSF50249">
    <property type="entry name" value="Nucleic acid-binding proteins"/>
    <property type="match status" value="3"/>
</dbReference>
<reference evidence="4 5" key="1">
    <citation type="submission" date="2016-10" db="EMBL/GenBank/DDBJ databases">
        <authorList>
            <person name="Cai Z."/>
        </authorList>
    </citation>
    <scope>NUCLEOTIDE SEQUENCE [LARGE SCALE GENOMIC DNA]</scope>
</reference>
<dbReference type="PANTHER" id="PTHR23355:SF9">
    <property type="entry name" value="DIS3-LIKE EXONUCLEASE 2"/>
    <property type="match status" value="1"/>
</dbReference>
<keyword evidence="5" id="KW-1185">Reference proteome</keyword>
<dbReference type="GO" id="GO:0000175">
    <property type="term" value="F:3'-5'-RNA exonuclease activity"/>
    <property type="evidence" value="ECO:0007669"/>
    <property type="project" value="TreeGrafter"/>
</dbReference>
<dbReference type="InterPro" id="IPR001900">
    <property type="entry name" value="RNase_II/R"/>
</dbReference>
<dbReference type="InterPro" id="IPR022966">
    <property type="entry name" value="RNase_II/R_CS"/>
</dbReference>
<sequence length="843" mass="89232">MSAPPKATPRADVPAAARRASDEQQDHASRAGDSSSSSRSGPRTIPRGRGTGSSSGGNSGGNSRGSGSRDHAAASGSPGAAHLAGSSPHQQGSSPADRSSGMRSRRYGKWPSAGSSPAGGGVGSSSRQGSGKSFTFNWPAYMDREQLSHAMKRGHVFRAKFRLNASNRTEAFCTLEGLPSDMTIRGEVNHNRAVEGDEVAVLPFKLKDWFVVYKEREKLAEAGLLPEGKADPLALAEELANMAIAANDDAGVAAAQSPWTVAGGTEAALKVIEDALRARPDMRVTGKVVAILEPSPRREAIVGVLLTPAAAMAAAAAAGGSSSSAALPPPAAAAAAALASGAYEGCLMLVPLDPRLPKGLLPPGAVAELPEELRAEAAATDLTSRTFVAAAISQWPAGSAFPLISVRTSLGPTGDIEAGTAALLAGEGIREEDFSLETYACLPKVPWSISPADAATRADFSTWRIFSIDPITARDLDDALSIQPLGSGRWRLGVHIADVASLVKPGTALDEEAQQRGTSVYLVQRVLPMLPRLLCEHLCSLQPGEPKCAFSIVWEVDENGHIYREWAGRSIINSCAKLAYPMVQQMIEGCFDPGTWPVKLFHGVTWEQVIYDCMALHGIATRLRSARFGSGALRLTNTKLSFALDTGGNPVSTSAYVQAEANHLVEEFMLLANMRVAGIIARAFPKHALLRRHPPPSERKLEEFKAAAAMLGVTVDASSAGALQASLNAIRAACQDDAAREVIMLLATKPMQLAQYFCTGEALLPSAWRHYALAMDMYTHFTSPIRRYPDVIVHRLLQAALELQQQLQQPDNAELLTAPIADSAKVPEPVEVVAAPSSSSRRR</sequence>
<dbReference type="InterPro" id="IPR050180">
    <property type="entry name" value="RNR_Ribonuclease"/>
</dbReference>
<accession>A0A383WKZ8</accession>
<feature type="domain" description="RNB" evidence="3">
    <location>
        <begin position="457"/>
        <end position="803"/>
    </location>
</feature>
<dbReference type="EMBL" id="FNXT01001297">
    <property type="protein sequence ID" value="SZX77892.1"/>
    <property type="molecule type" value="Genomic_DNA"/>
</dbReference>
<dbReference type="Proteomes" id="UP000256970">
    <property type="component" value="Unassembled WGS sequence"/>
</dbReference>
<dbReference type="Pfam" id="PF00773">
    <property type="entry name" value="RNB"/>
    <property type="match status" value="1"/>
</dbReference>
<evidence type="ECO:0000313" key="5">
    <source>
        <dbReference type="Proteomes" id="UP000256970"/>
    </source>
</evidence>
<dbReference type="GO" id="GO:0003723">
    <property type="term" value="F:RNA binding"/>
    <property type="evidence" value="ECO:0007669"/>
    <property type="project" value="InterPro"/>
</dbReference>
<organism evidence="4 5">
    <name type="scientific">Tetradesmus obliquus</name>
    <name type="common">Green alga</name>
    <name type="synonym">Acutodesmus obliquus</name>
    <dbReference type="NCBI Taxonomy" id="3088"/>
    <lineage>
        <taxon>Eukaryota</taxon>
        <taxon>Viridiplantae</taxon>
        <taxon>Chlorophyta</taxon>
        <taxon>core chlorophytes</taxon>
        <taxon>Chlorophyceae</taxon>
        <taxon>CS clade</taxon>
        <taxon>Sphaeropleales</taxon>
        <taxon>Scenedesmaceae</taxon>
        <taxon>Tetradesmus</taxon>
    </lineage>
</organism>
<name>A0A383WKZ8_TETOB</name>
<evidence type="ECO:0000256" key="2">
    <source>
        <dbReference type="SAM" id="MobiDB-lite"/>
    </source>
</evidence>
<dbReference type="InterPro" id="IPR041505">
    <property type="entry name" value="Dis3_CSD2"/>
</dbReference>
<dbReference type="Pfam" id="PF17849">
    <property type="entry name" value="OB_Dis3"/>
    <property type="match status" value="1"/>
</dbReference>
<evidence type="ECO:0000259" key="3">
    <source>
        <dbReference type="SMART" id="SM00955"/>
    </source>
</evidence>
<dbReference type="STRING" id="3088.A0A383WKZ8"/>
<protein>
    <recommendedName>
        <fullName evidence="3">RNB domain-containing protein</fullName>
    </recommendedName>
</protein>
<comment type="similarity">
    <text evidence="1">Belongs to the RNR ribonuclease family.</text>
</comment>
<evidence type="ECO:0000256" key="1">
    <source>
        <dbReference type="RuleBase" id="RU003901"/>
    </source>
</evidence>
<feature type="region of interest" description="Disordered" evidence="2">
    <location>
        <begin position="1"/>
        <end position="130"/>
    </location>
</feature>
<dbReference type="InterPro" id="IPR012340">
    <property type="entry name" value="NA-bd_OB-fold"/>
</dbReference>
<dbReference type="GO" id="GO:0006402">
    <property type="term" value="P:mRNA catabolic process"/>
    <property type="evidence" value="ECO:0007669"/>
    <property type="project" value="TreeGrafter"/>
</dbReference>
<dbReference type="Gene3D" id="2.40.50.690">
    <property type="match status" value="1"/>
</dbReference>
<feature type="compositionally biased region" description="Gly residues" evidence="2">
    <location>
        <begin position="49"/>
        <end position="64"/>
    </location>
</feature>
<proteinExistence type="inferred from homology"/>
<feature type="compositionally biased region" description="Low complexity" evidence="2">
    <location>
        <begin position="31"/>
        <end position="48"/>
    </location>
</feature>
<feature type="compositionally biased region" description="Basic and acidic residues" evidence="2">
    <location>
        <begin position="19"/>
        <end position="30"/>
    </location>
</feature>
<dbReference type="PROSITE" id="PS01175">
    <property type="entry name" value="RIBONUCLEASE_II"/>
    <property type="match status" value="1"/>
</dbReference>